<dbReference type="InterPro" id="IPR029058">
    <property type="entry name" value="AB_hydrolase_fold"/>
</dbReference>
<dbReference type="Gene3D" id="3.30.559.30">
    <property type="entry name" value="Nonribosomal peptide synthetase, condensation domain"/>
    <property type="match status" value="2"/>
</dbReference>
<feature type="domain" description="Carrier" evidence="6">
    <location>
        <begin position="3099"/>
        <end position="3174"/>
    </location>
</feature>
<accession>A0AAW9YQC9</accession>
<dbReference type="GO" id="GO:0005737">
    <property type="term" value="C:cytoplasm"/>
    <property type="evidence" value="ECO:0007669"/>
    <property type="project" value="TreeGrafter"/>
</dbReference>
<dbReference type="NCBIfam" id="NF003417">
    <property type="entry name" value="PRK04813.1"/>
    <property type="match status" value="4"/>
</dbReference>
<dbReference type="InterPro" id="IPR001242">
    <property type="entry name" value="Condensation_dom"/>
</dbReference>
<dbReference type="Pfam" id="PF00668">
    <property type="entry name" value="Condensation"/>
    <property type="match status" value="2"/>
</dbReference>
<evidence type="ECO:0000256" key="2">
    <source>
        <dbReference type="ARBA" id="ARBA00004924"/>
    </source>
</evidence>
<dbReference type="InterPro" id="IPR000873">
    <property type="entry name" value="AMP-dep_synth/lig_dom"/>
</dbReference>
<dbReference type="InterPro" id="IPR025110">
    <property type="entry name" value="AMP-bd_C"/>
</dbReference>
<sequence length="3434" mass="397211">MYMNSLVSKIILAIIIYRTKHLRSVIEVNSHKILFKYDDEKIFTNYLDYFLKTDNFIVDYNEPIILSESFNYKDICFEFKDSKLFLSNIVLSTDEIKDLKDKFNYVVSNYNLDMKLKEISLSANSADIFIQDRESFLNKKTPFLPLQIYNKLNSKREYAAVVDKDNSYSNKELLDLINKSYLLIEKYSLSEKSTIILHSQLDAKVIASSIAIWLKGYTLVLLDSELNDERKRQILVSTNPSLIISNTINNNFNYKQLTFDEIDTIDSTNIITIDEPQNWHKIPAYITFTSGSTGEPKGILSSHQGFSHFINWQKQEFNIDETYRCGQFTSITFDVIYRSVFTPLLGGATLLLSPFDVFESQNSVNWISENKITMFNIVPSVLNFWLDTTQVEELKNLKYIFSAGEKLTNSLLKKLKIKWRYHSYIINFYGPSETTLAKFYKKISNNQNFTQEIIDVGQPIPDTKVYIFNDSKKCSLNEVGEVVIKTPFRSFGYLNYDNKNFRVLDPNNPEDVYYFTGDLGKITLDGDLLIIDRIDNQVKINGIRIELGEIESIVAQSNYTKESAVVFYDDKLFLFIVLQLSDQNIKDSLEKFLEKKLPEYMLPKEIFIEGSLPKNKNGKLDRISLSERLKLILNSKSSFQELDINELTKQEYSLLKICEKILDTNIYNIEDSFLKIGFNSLSLTKLVFDIQKRFLVKLSIKEIYQHNSIKKLVKRIFEKTTESSNINFTKATQKQKFSATHAQKRIFFSSEIDSSGKAYNIISAFKIKGCLDVARFEKVLSTVVESNNILRSYFQLDSDRLELITPEFHELNFLKLKISKDQINSQIQSINKKFELEQGPLYIFALFEINPEEFVFAYNIHHSIFDGQSHQIFLKQIWDFYFDNKLPNISFEYNDYAYFEDKFLKKNHDNLNYWLNNLKDAPILELPAEQTRPVEKNYKGNLLSARISEEIQSKLSNIAINIGITNFSLLMSAFSLLIRKYSMQEDFVVGIPSIGRSIEETQDMIGMFVETLPVRIRPEGNKQFINFAIELHKTILESLDNPYPFESIINKLNLKQQGGRNPLIDVMFTFWEGATQFRLSKSSSLELLSIKDIHNQTSKFDILCYLDINSDGWFINFEYDINLFSDELIKRMLNNFIAILDDISKCYENKKIKEINCISSIEKDLILNKLSYTPFELIKNTNFIDLFYIQVNKSPNNLAVVDSLQSLTYRELDILSDIIAYKLKQLTNKDNFIPIYMERSVYMTASILAILKNGMAYVPIDLDYPIDRIKYILKDCCAKTIISTVDSAKQFVTQNSIDLNIICIDELAVQYEKFDNVKVNDEAPFVLFYTSGTTGNPKGVIQKHQALVNFANYENTINGINENDKVAFYSSFGFDVSMWSLLLPILKGATSHIVPEEVRFSLYDLNDYFEKNNITVALLPTQLCENFMSLIDNKSLRLLWTAGEKLKKYTNRPYRLINGYGPTEYTGCTTRYEVKQLHENIPIGRPLGNTWVYLLSKYHELQPIGANGELCISGAQLAHGYLNLPDENSQKFIYNPFATNKINQKLYKTGDIARWQSDGELIYIGRSDDQVKIRGYRIEINEIEACLISIAGIKQAAVLVKTDKTGAKYLVAFYTSNIDQTVSDIKENLAKRIPKYMIPEKILFLEEMPLNVNGKINKKDLSNINIEVSTKEYIKPHTSTEKSLANIWQKILSIKTEISCNDDFFDLGGDSIKAIMMNAHIKRELACTIPIKEIFKNSTLSEFSKIIDVQIKKGKEFLELASHDEDNLYNDFPLTDVQQAYLVGRSDIFELGGVSTHVYREDSFDYLDINKLNQALNILIAKHHALRCVFSLEKGSQCFLKEVPDYKIKYQDLSNLSISDQQTKLLEWRHFMENQIFNVNTYPLFEYRVTRLSQSYILHFSFDALIMDAHSMRFFMQELTILYNNLESKLKPIGITFRDYIYAFDKLKKSKRYKNDKKYWQDRIPELPLGPELKTEILPSKVNDNTFARRTKTITKEIWSVIKDKIRINKISPTVPFLTLYGDVLAKYSINKHFLINLTLFNREPIHNDIDDVLGDFTTLELFEYKKQKSTILYKFKKAQDILWDDLSHILYSGLSIQADLNRFYSLGMDSLIAPVVLTSLLGMKHHDDKFLSKCYKGRTYAITQTSQVWLDNKIYEKNEELVIEWDFVSELFDHNMIDNMINIYHDAIFQLFDKNWSKNEILLKTPQKDIDIMKAANETFDKSVLPKENQTLHGAFFGSARKFPSNIALIEGENYYTYQQISDQAVSVAKALINSNIEPEDNVIVYLSRSNRLVSCLLGIMASSGVYIPINIKWPLTRLEDIIEISKAKFILTDKNGYENLEKNSVSLDNVETLVFEDIIHTCSTSEDLPRVNIHQLAYIIFTSGSTGKPKGVKISHYGAMNTIKDINKRFNINESDRTLALSNISFDLSVYDIFGALASGAAVVIPSDDITDNPTELLNIIKEYRVTIYNSVPAIMNIFTHTAQLKDINSQVRLVLLSGDFIPLTLPQNINKVFPKSKIISLGGATEGSIWSILYEIDKVDELWRSIPYGKAMYNQGMWIFDEELQHSPIGIHGEICITGVGVAKGYIGDDEKTKKHFVIDDNNNYIYRTGDLGVMHHDGNIEIIGRIDNQVKINGFRVELDEIQSQINSIKSVKNSVVGIIEHSKTNKEIVAYIEPYIYDSSEFKLAKKGIRVNINSNKSLKLLQNNDQSYQQHAFLRKSYRNFSNQDLSFDIIKQFITKSYKYSNARCISSDTIIELSEVLNVLKAYNNEYTMGLNKYRYPSAGGLYPVRTYIYISKEYGELLSGYYYYHPEHHSLILLKKSNAEKSRGIYFIFNYYKPAMEKYYFDRSLAYAELETGYMAYLLSERISIEKLDDEEAFESFDDEEMNIYTFRYQIDKLSIREVKVPSRIIVLQKDRKQNLIDCYLYEECEIKKLKQIKMTDFDQTAGNEFIVSEASIIILPCGNKYIEIGEWTQCITESLLSDNIGSCLFGVFDIGEDLAKVFGQRHFNTAIVLGYVTDQQKESLHIEKNKKDNSTNDTIISHINKHLDNTLPHYMNPKHIVKLRQIPLTINGKIDFRALPKIESLKSNHDYIEPKTEYEKQIYRVWKELLKVNKIGTNEDFFTTGGNSLQAIMLAVKLSNVFQRKLPTNFVYSNRTIKKQANAVIELSVKPTIDYCELNDSTSSENLIIFYPPLPTGSEAYYELAQKLYSHAKVIGVNNYFINYFNNITASTDVILKFYLDMTNHIIQENSSYKKIWLCGWSMGGNIAVNIYDTLKKKYENISDTVILFDSINYYKEKINFDESNMLQAIGTDNEDNDITKKFMAAGFTYDQYVQFMFYSLKFCQEILITNSRSDILLFKCIQRSQEHPYSEDEFNGYLKCVDEINIIKSNSHHGNILKENKYIDKISKEIIKLLMNEMDEDKRDEFN</sequence>
<dbReference type="Pfam" id="PF00550">
    <property type="entry name" value="PP-binding"/>
    <property type="match status" value="3"/>
</dbReference>
<dbReference type="InterPro" id="IPR023213">
    <property type="entry name" value="CAT-like_dom_sf"/>
</dbReference>
<evidence type="ECO:0000259" key="6">
    <source>
        <dbReference type="PROSITE" id="PS50075"/>
    </source>
</evidence>
<dbReference type="SUPFAM" id="SSF52777">
    <property type="entry name" value="CoA-dependent acyltransferases"/>
    <property type="match status" value="4"/>
</dbReference>
<dbReference type="Gene3D" id="3.40.50.1820">
    <property type="entry name" value="alpha/beta hydrolase"/>
    <property type="match status" value="1"/>
</dbReference>
<dbReference type="CDD" id="cd19535">
    <property type="entry name" value="Cyc_NRPS"/>
    <property type="match status" value="1"/>
</dbReference>
<dbReference type="SUPFAM" id="SSF53474">
    <property type="entry name" value="alpha/beta-Hydrolases"/>
    <property type="match status" value="1"/>
</dbReference>
<dbReference type="Gene3D" id="3.40.109.10">
    <property type="entry name" value="NADH Oxidase"/>
    <property type="match status" value="1"/>
</dbReference>
<dbReference type="GO" id="GO:0031177">
    <property type="term" value="F:phosphopantetheine binding"/>
    <property type="evidence" value="ECO:0007669"/>
    <property type="project" value="TreeGrafter"/>
</dbReference>
<dbReference type="FunFam" id="3.30.559.10:FF:000023">
    <property type="entry name" value="Non-ribosomal peptide synthetase"/>
    <property type="match status" value="1"/>
</dbReference>
<dbReference type="Pfam" id="PF13193">
    <property type="entry name" value="AMP-binding_C"/>
    <property type="match status" value="2"/>
</dbReference>
<dbReference type="InterPro" id="IPR000415">
    <property type="entry name" value="Nitroreductase-like"/>
</dbReference>
<dbReference type="Gene3D" id="3.30.559.10">
    <property type="entry name" value="Chloramphenicol acetyltransferase-like domain"/>
    <property type="match status" value="2"/>
</dbReference>
<reference evidence="7" key="1">
    <citation type="journal article" date="2020" name="Int. J. Syst. Evol. Microbiol.">
        <title>Reclassification of Francisella noatunensis subsp. orientalis Ottem et al. 2009 as Francisella orientalis sp. nov., Francisella noatunensis subsp. chilensis subsp. nov. and emended description of Francisella noatunensis.</title>
        <authorList>
            <person name="Ramirez-Paredes J.G."/>
            <person name="Larsson P."/>
            <person name="Thompson K.D."/>
            <person name="Penman D.J."/>
            <person name="Busse H.J."/>
            <person name="Ohrman C."/>
            <person name="Sjodin A."/>
            <person name="Soto E."/>
            <person name="Richards R.H."/>
            <person name="Adams A."/>
            <person name="Colquhoun D.J."/>
        </authorList>
    </citation>
    <scope>NUCLEOTIDE SEQUENCE</scope>
    <source>
        <strain evidence="7">LADL-07285A</strain>
    </source>
</reference>
<dbReference type="PANTHER" id="PTHR45527">
    <property type="entry name" value="NONRIBOSOMAL PEPTIDE SYNTHETASE"/>
    <property type="match status" value="1"/>
</dbReference>
<dbReference type="Gene3D" id="3.40.50.980">
    <property type="match status" value="2"/>
</dbReference>
<name>A0AAW9YQC9_9GAMM</name>
<dbReference type="Gene3D" id="3.40.50.12780">
    <property type="entry name" value="N-terminal domain of ligase-like"/>
    <property type="match status" value="2"/>
</dbReference>
<dbReference type="Gene3D" id="1.10.1200.10">
    <property type="entry name" value="ACP-like"/>
    <property type="match status" value="3"/>
</dbReference>
<dbReference type="InterPro" id="IPR010071">
    <property type="entry name" value="AA_adenyl_dom"/>
</dbReference>
<keyword evidence="3" id="KW-0596">Phosphopantetheine</keyword>
<dbReference type="SUPFAM" id="SSF56801">
    <property type="entry name" value="Acetyl-CoA synthetase-like"/>
    <property type="match status" value="3"/>
</dbReference>
<dbReference type="InterPro" id="IPR036736">
    <property type="entry name" value="ACP-like_sf"/>
</dbReference>
<comment type="cofactor">
    <cofactor evidence="1">
        <name>pantetheine 4'-phosphate</name>
        <dbReference type="ChEBI" id="CHEBI:47942"/>
    </cofactor>
</comment>
<gene>
    <name evidence="7" type="ORF">CHQ83_08015</name>
</gene>
<dbReference type="SUPFAM" id="SSF47336">
    <property type="entry name" value="ACP-like"/>
    <property type="match status" value="3"/>
</dbReference>
<proteinExistence type="predicted"/>
<dbReference type="CDD" id="cd05930">
    <property type="entry name" value="A_NRPS"/>
    <property type="match status" value="1"/>
</dbReference>
<keyword evidence="4" id="KW-0597">Phosphoprotein</keyword>
<evidence type="ECO:0000256" key="4">
    <source>
        <dbReference type="ARBA" id="ARBA00022553"/>
    </source>
</evidence>
<organism evidence="7 8">
    <name type="scientific">Francisella orientalis</name>
    <dbReference type="NCBI Taxonomy" id="299583"/>
    <lineage>
        <taxon>Bacteria</taxon>
        <taxon>Pseudomonadati</taxon>
        <taxon>Pseudomonadota</taxon>
        <taxon>Gammaproteobacteria</taxon>
        <taxon>Thiotrichales</taxon>
        <taxon>Francisellaceae</taxon>
        <taxon>Francisella</taxon>
    </lineage>
</organism>
<dbReference type="NCBIfam" id="TIGR01733">
    <property type="entry name" value="AA-adenyl-dom"/>
    <property type="match status" value="2"/>
</dbReference>
<dbReference type="Pfam" id="PF00501">
    <property type="entry name" value="AMP-binding"/>
    <property type="match status" value="3"/>
</dbReference>
<evidence type="ECO:0000313" key="7">
    <source>
        <dbReference type="EMBL" id="NIY57147.1"/>
    </source>
</evidence>
<dbReference type="InterPro" id="IPR020845">
    <property type="entry name" value="AMP-binding_CS"/>
</dbReference>
<comment type="caution">
    <text evidence="7">The sequence shown here is derived from an EMBL/GenBank/DDBJ whole genome shotgun (WGS) entry which is preliminary data.</text>
</comment>
<dbReference type="GO" id="GO:0016491">
    <property type="term" value="F:oxidoreductase activity"/>
    <property type="evidence" value="ECO:0007669"/>
    <property type="project" value="InterPro"/>
</dbReference>
<evidence type="ECO:0000256" key="1">
    <source>
        <dbReference type="ARBA" id="ARBA00001957"/>
    </source>
</evidence>
<dbReference type="PANTHER" id="PTHR45527:SF1">
    <property type="entry name" value="FATTY ACID SYNTHASE"/>
    <property type="match status" value="1"/>
</dbReference>
<feature type="domain" description="Carrier" evidence="6">
    <location>
        <begin position="645"/>
        <end position="720"/>
    </location>
</feature>
<protein>
    <submittedName>
        <fullName evidence="7">Non-ribosomal peptide synthetase</fullName>
    </submittedName>
</protein>
<keyword evidence="5" id="KW-0436">Ligase</keyword>
<dbReference type="Gene3D" id="3.30.300.30">
    <property type="match status" value="4"/>
</dbReference>
<dbReference type="GO" id="GO:0043041">
    <property type="term" value="P:amino acid activation for nonribosomal peptide biosynthetic process"/>
    <property type="evidence" value="ECO:0007669"/>
    <property type="project" value="TreeGrafter"/>
</dbReference>
<evidence type="ECO:0000313" key="8">
    <source>
        <dbReference type="Proteomes" id="UP000774689"/>
    </source>
</evidence>
<evidence type="ECO:0000256" key="3">
    <source>
        <dbReference type="ARBA" id="ARBA00022450"/>
    </source>
</evidence>
<evidence type="ECO:0000256" key="5">
    <source>
        <dbReference type="ARBA" id="ARBA00022598"/>
    </source>
</evidence>
<dbReference type="Gene3D" id="2.30.38.10">
    <property type="entry name" value="Luciferase, Domain 3"/>
    <property type="match status" value="1"/>
</dbReference>
<dbReference type="EMBL" id="QPQM01000022">
    <property type="protein sequence ID" value="NIY57147.1"/>
    <property type="molecule type" value="Genomic_DNA"/>
</dbReference>
<dbReference type="InterPro" id="IPR042099">
    <property type="entry name" value="ANL_N_sf"/>
</dbReference>
<dbReference type="InterPro" id="IPR006162">
    <property type="entry name" value="Ppantetheine_attach_site"/>
</dbReference>
<comment type="pathway">
    <text evidence="2">Siderophore biosynthesis.</text>
</comment>
<dbReference type="InterPro" id="IPR057737">
    <property type="entry name" value="Condensation_MtbB-like"/>
</dbReference>
<dbReference type="PROSITE" id="PS50075">
    <property type="entry name" value="CARRIER"/>
    <property type="match status" value="3"/>
</dbReference>
<feature type="domain" description="Carrier" evidence="6">
    <location>
        <begin position="1675"/>
        <end position="1751"/>
    </location>
</feature>
<dbReference type="PROSITE" id="PS00455">
    <property type="entry name" value="AMP_BINDING"/>
    <property type="match status" value="3"/>
</dbReference>
<dbReference type="GO" id="GO:0044550">
    <property type="term" value="P:secondary metabolite biosynthetic process"/>
    <property type="evidence" value="ECO:0007669"/>
    <property type="project" value="TreeGrafter"/>
</dbReference>
<dbReference type="InterPro" id="IPR045851">
    <property type="entry name" value="AMP-bd_C_sf"/>
</dbReference>
<dbReference type="InterPro" id="IPR009081">
    <property type="entry name" value="PP-bd_ACP"/>
</dbReference>
<dbReference type="Proteomes" id="UP000774689">
    <property type="component" value="Unassembled WGS sequence"/>
</dbReference>
<dbReference type="PROSITE" id="PS00012">
    <property type="entry name" value="PHOSPHOPANTETHEINE"/>
    <property type="match status" value="2"/>
</dbReference>